<reference evidence="1 2" key="1">
    <citation type="submission" date="2016-07" db="EMBL/GenBank/DDBJ databases">
        <title>Characterization of three bacteriophages infecting bacteria isolated from shrimp culture pond water.</title>
        <authorList>
            <person name="Khoa H.V."/>
        </authorList>
    </citation>
    <scope>NUCLEOTIDE SEQUENCE [LARGE SCALE GENOMIC DNA]</scope>
</reference>
<keyword evidence="2" id="KW-1185">Reference proteome</keyword>
<sequence>MQGNVEIKDYEYDKHLILVGLQMVGLRVDYQTADLIDEVITKVKSGELKDMEQAIELKVRHEEKYKKYFESKE</sequence>
<name>A0A1B4XX58_9CAUD</name>
<accession>A0A1B4XX58</accession>
<evidence type="ECO:0000313" key="2">
    <source>
        <dbReference type="Proteomes" id="UP000224877"/>
    </source>
</evidence>
<evidence type="ECO:0000313" key="1">
    <source>
        <dbReference type="EMBL" id="BAV39394.1"/>
    </source>
</evidence>
<organism evidence="1 2">
    <name type="scientific">Tenacibaculum phage pT24</name>
    <dbReference type="NCBI Taxonomy" id="1880590"/>
    <lineage>
        <taxon>Viruses</taxon>
        <taxon>Duplodnaviria</taxon>
        <taxon>Heunggongvirae</taxon>
        <taxon>Uroviricota</taxon>
        <taxon>Caudoviricetes</taxon>
        <taxon>Kungbxnavirus</taxon>
        <taxon>Kungbxnavirus pT24</taxon>
    </lineage>
</organism>
<dbReference type="Proteomes" id="UP000224877">
    <property type="component" value="Segment"/>
</dbReference>
<proteinExistence type="predicted"/>
<protein>
    <submittedName>
        <fullName evidence="1">Uncharacterized protein</fullName>
    </submittedName>
</protein>
<gene>
    <name evidence="1" type="ORF">BPT24_277</name>
</gene>
<dbReference type="EMBL" id="LC168164">
    <property type="protein sequence ID" value="BAV39394.1"/>
    <property type="molecule type" value="Genomic_DNA"/>
</dbReference>